<dbReference type="Proteomes" id="UP000681967">
    <property type="component" value="Unassembled WGS sequence"/>
</dbReference>
<gene>
    <name evidence="5" type="ORF">BYL167_LOCUS65136</name>
</gene>
<evidence type="ECO:0000313" key="6">
    <source>
        <dbReference type="Proteomes" id="UP000681967"/>
    </source>
</evidence>
<protein>
    <recommendedName>
        <fullName evidence="4">Bromo domain-containing protein</fullName>
    </recommendedName>
</protein>
<dbReference type="PRINTS" id="PR00503">
    <property type="entry name" value="BROMODOMAIN"/>
</dbReference>
<evidence type="ECO:0000259" key="4">
    <source>
        <dbReference type="PROSITE" id="PS50014"/>
    </source>
</evidence>
<dbReference type="Gene3D" id="1.20.920.10">
    <property type="entry name" value="Bromodomain-like"/>
    <property type="match status" value="1"/>
</dbReference>
<name>A0A8S3F894_9BILA</name>
<feature type="compositionally biased region" description="Basic and acidic residues" evidence="3">
    <location>
        <begin position="41"/>
        <end position="55"/>
    </location>
</feature>
<proteinExistence type="predicted"/>
<accession>A0A8S3F894</accession>
<dbReference type="EMBL" id="CAJOBH010240353">
    <property type="protein sequence ID" value="CAF5107033.1"/>
    <property type="molecule type" value="Genomic_DNA"/>
</dbReference>
<evidence type="ECO:0000256" key="1">
    <source>
        <dbReference type="ARBA" id="ARBA00023117"/>
    </source>
</evidence>
<dbReference type="SUPFAM" id="SSF47370">
    <property type="entry name" value="Bromodomain"/>
    <property type="match status" value="1"/>
</dbReference>
<dbReference type="PANTHER" id="PTHR15398:SF4">
    <property type="entry name" value="BROMODOMAIN-CONTAINING PROTEIN 8 ISOFORM X1"/>
    <property type="match status" value="1"/>
</dbReference>
<reference evidence="5" key="1">
    <citation type="submission" date="2021-02" db="EMBL/GenBank/DDBJ databases">
        <authorList>
            <person name="Nowell W R."/>
        </authorList>
    </citation>
    <scope>NUCLEOTIDE SEQUENCE</scope>
</reference>
<evidence type="ECO:0000256" key="2">
    <source>
        <dbReference type="PROSITE-ProRule" id="PRU00035"/>
    </source>
</evidence>
<organism evidence="5 6">
    <name type="scientific">Rotaria magnacalcarata</name>
    <dbReference type="NCBI Taxonomy" id="392030"/>
    <lineage>
        <taxon>Eukaryota</taxon>
        <taxon>Metazoa</taxon>
        <taxon>Spiralia</taxon>
        <taxon>Gnathifera</taxon>
        <taxon>Rotifera</taxon>
        <taxon>Eurotatoria</taxon>
        <taxon>Bdelloidea</taxon>
        <taxon>Philodinida</taxon>
        <taxon>Philodinidae</taxon>
        <taxon>Rotaria</taxon>
    </lineage>
</organism>
<dbReference type="InterPro" id="IPR036427">
    <property type="entry name" value="Bromodomain-like_sf"/>
</dbReference>
<dbReference type="AlphaFoldDB" id="A0A8S3F894"/>
<evidence type="ECO:0000313" key="5">
    <source>
        <dbReference type="EMBL" id="CAF5107033.1"/>
    </source>
</evidence>
<dbReference type="InterPro" id="IPR001487">
    <property type="entry name" value="Bromodomain"/>
</dbReference>
<dbReference type="SMART" id="SM00297">
    <property type="entry name" value="BROMO"/>
    <property type="match status" value="1"/>
</dbReference>
<feature type="non-terminal residue" evidence="5">
    <location>
        <position position="1"/>
    </location>
</feature>
<dbReference type="PROSITE" id="PS50014">
    <property type="entry name" value="BROMODOMAIN_2"/>
    <property type="match status" value="1"/>
</dbReference>
<dbReference type="GO" id="GO:0035267">
    <property type="term" value="C:NuA4 histone acetyltransferase complex"/>
    <property type="evidence" value="ECO:0007669"/>
    <property type="project" value="TreeGrafter"/>
</dbReference>
<sequence length="170" mass="19376">MYLSKLQSTTIVKKEEKVTTETSINGSSSSSSSSSTTSTKIKVEMISNEKPDSESTKNNQLATIDATSKSLPKYPAVFSPEDIRENMAPLVRLLCEQEEGMWFRQPVTEAMAPGYFDIIKFPMDFSTILKKLNENQYSTPFQFCEDMWLVFNNAWLFNKKTHRVYKAGIK</sequence>
<dbReference type="Pfam" id="PF00439">
    <property type="entry name" value="Bromodomain"/>
    <property type="match status" value="1"/>
</dbReference>
<feature type="region of interest" description="Disordered" evidence="3">
    <location>
        <begin position="16"/>
        <end position="60"/>
    </location>
</feature>
<comment type="caution">
    <text evidence="5">The sequence shown here is derived from an EMBL/GenBank/DDBJ whole genome shotgun (WGS) entry which is preliminary data.</text>
</comment>
<evidence type="ECO:0000256" key="3">
    <source>
        <dbReference type="SAM" id="MobiDB-lite"/>
    </source>
</evidence>
<feature type="domain" description="Bromo" evidence="4">
    <location>
        <begin position="103"/>
        <end position="165"/>
    </location>
</feature>
<keyword evidence="1 2" id="KW-0103">Bromodomain</keyword>
<dbReference type="PANTHER" id="PTHR15398">
    <property type="entry name" value="BROMODOMAIN-CONTAINING PROTEIN 8"/>
    <property type="match status" value="1"/>
</dbReference>
<feature type="compositionally biased region" description="Low complexity" evidence="3">
    <location>
        <begin position="20"/>
        <end position="39"/>
    </location>
</feature>